<dbReference type="PANTHER" id="PTHR48228:SF4">
    <property type="entry name" value="BLR3030 PROTEIN"/>
    <property type="match status" value="1"/>
</dbReference>
<dbReference type="Pfam" id="PF02515">
    <property type="entry name" value="CoA_transf_3"/>
    <property type="match status" value="1"/>
</dbReference>
<evidence type="ECO:0000313" key="1">
    <source>
        <dbReference type="EMBL" id="GAA2102337.1"/>
    </source>
</evidence>
<dbReference type="Gene3D" id="3.30.1540.10">
    <property type="entry name" value="formyl-coa transferase, domain 3"/>
    <property type="match status" value="1"/>
</dbReference>
<organism evidence="1 2">
    <name type="scientific">Brevibacterium salitolerans</name>
    <dbReference type="NCBI Taxonomy" id="1403566"/>
    <lineage>
        <taxon>Bacteria</taxon>
        <taxon>Bacillati</taxon>
        <taxon>Actinomycetota</taxon>
        <taxon>Actinomycetes</taxon>
        <taxon>Micrococcales</taxon>
        <taxon>Brevibacteriaceae</taxon>
        <taxon>Brevibacterium</taxon>
    </lineage>
</organism>
<keyword evidence="1" id="KW-0808">Transferase</keyword>
<accession>A0ABN2X2Z1</accession>
<sequence>MDASVSGLLTRMWDAVGTPGSGGAEALEAVEASGPRVVLPSVFDVTGLATCAVAAATLAAAHLHAVRRSEPLRPVTVESTQASAAFRAEALFAPAGWTLPSLWGPLAGNYRTADGWIRLHTNYAHHRAAVCAVLGAEDRDGVRAAVAGCAAEELEGRIVEAGGAAAALRTREEWLSSDAGEATRDAPLFTFEERESAAEALWPKGRAALPFSGVRVLDLTRVIAGPVCTKFLAAYGADVLRLDPPGFDEVASLLPETTVGKRTAAVDLGTAEGRGAFEALVTDADVLVTGYRADALAKLGYDDGALAALSPGLVIARLNAYGWDGPWQNRRGFDSLVQMSCGIASDGAAALCRDEPVPLPAQALDHATGWLLAATVARALTRRFTTGAGTSVRGSLIGTANLLYSLVPPADPLTPTDPPAPEASPTAAAVLEDTRTAWGLGRRVALPGSIDGIRPRWVHEAGPLGHHPPCWEERV</sequence>
<comment type="caution">
    <text evidence="1">The sequence shown here is derived from an EMBL/GenBank/DDBJ whole genome shotgun (WGS) entry which is preliminary data.</text>
</comment>
<dbReference type="PANTHER" id="PTHR48228">
    <property type="entry name" value="SUCCINYL-COA--D-CITRAMALATE COA-TRANSFERASE"/>
    <property type="match status" value="1"/>
</dbReference>
<evidence type="ECO:0000313" key="2">
    <source>
        <dbReference type="Proteomes" id="UP001500984"/>
    </source>
</evidence>
<dbReference type="EMBL" id="BAAAPZ010000012">
    <property type="protein sequence ID" value="GAA2102337.1"/>
    <property type="molecule type" value="Genomic_DNA"/>
</dbReference>
<dbReference type="Proteomes" id="UP001500984">
    <property type="component" value="Unassembled WGS sequence"/>
</dbReference>
<reference evidence="1 2" key="1">
    <citation type="journal article" date="2019" name="Int. J. Syst. Evol. Microbiol.">
        <title>The Global Catalogue of Microorganisms (GCM) 10K type strain sequencing project: providing services to taxonomists for standard genome sequencing and annotation.</title>
        <authorList>
            <consortium name="The Broad Institute Genomics Platform"/>
            <consortium name="The Broad Institute Genome Sequencing Center for Infectious Disease"/>
            <person name="Wu L."/>
            <person name="Ma J."/>
        </authorList>
    </citation>
    <scope>NUCLEOTIDE SEQUENCE [LARGE SCALE GENOMIC DNA]</scope>
    <source>
        <strain evidence="1 2">JCM 15900</strain>
    </source>
</reference>
<name>A0ABN2X2Z1_9MICO</name>
<dbReference type="GO" id="GO:0016740">
    <property type="term" value="F:transferase activity"/>
    <property type="evidence" value="ECO:0007669"/>
    <property type="project" value="UniProtKB-KW"/>
</dbReference>
<dbReference type="RefSeq" id="WP_291799462.1">
    <property type="nucleotide sequence ID" value="NZ_BAAAPZ010000012.1"/>
</dbReference>
<dbReference type="InterPro" id="IPR050509">
    <property type="entry name" value="CoA-transferase_III"/>
</dbReference>
<dbReference type="InterPro" id="IPR044855">
    <property type="entry name" value="CoA-Trfase_III_dom3_sf"/>
</dbReference>
<proteinExistence type="predicted"/>
<dbReference type="InterPro" id="IPR003673">
    <property type="entry name" value="CoA-Trfase_fam_III"/>
</dbReference>
<keyword evidence="2" id="KW-1185">Reference proteome</keyword>
<gene>
    <name evidence="1" type="ORF">GCM10009823_25770</name>
</gene>
<dbReference type="InterPro" id="IPR023606">
    <property type="entry name" value="CoA-Trfase_III_dom_1_sf"/>
</dbReference>
<protein>
    <submittedName>
        <fullName evidence="1">CoA transferase</fullName>
    </submittedName>
</protein>
<dbReference type="SUPFAM" id="SSF89796">
    <property type="entry name" value="CoA-transferase family III (CaiB/BaiF)"/>
    <property type="match status" value="2"/>
</dbReference>
<dbReference type="Gene3D" id="3.40.50.10540">
    <property type="entry name" value="Crotonobetainyl-coa:carnitine coa-transferase, domain 1"/>
    <property type="match status" value="2"/>
</dbReference>